<dbReference type="InterPro" id="IPR041490">
    <property type="entry name" value="KstR2_TetR_C"/>
</dbReference>
<evidence type="ECO:0000313" key="7">
    <source>
        <dbReference type="Proteomes" id="UP000193710"/>
    </source>
</evidence>
<dbReference type="Proteomes" id="UP000193710">
    <property type="component" value="Unassembled WGS sequence"/>
</dbReference>
<dbReference type="Pfam" id="PF00440">
    <property type="entry name" value="TetR_N"/>
    <property type="match status" value="1"/>
</dbReference>
<dbReference type="Gene3D" id="1.10.357.10">
    <property type="entry name" value="Tetracycline Repressor, domain 2"/>
    <property type="match status" value="1"/>
</dbReference>
<gene>
    <name evidence="6" type="ORF">AWC29_25905</name>
</gene>
<dbReference type="SUPFAM" id="SSF46689">
    <property type="entry name" value="Homeodomain-like"/>
    <property type="match status" value="1"/>
</dbReference>
<feature type="DNA-binding region" description="H-T-H motif" evidence="4">
    <location>
        <begin position="23"/>
        <end position="42"/>
    </location>
</feature>
<dbReference type="Pfam" id="PF17932">
    <property type="entry name" value="TetR_C_24"/>
    <property type="match status" value="1"/>
</dbReference>
<keyword evidence="2 4" id="KW-0238">DNA-binding</keyword>
<protein>
    <submittedName>
        <fullName evidence="6">TetR family transcriptional regulator</fullName>
    </submittedName>
</protein>
<reference evidence="6 7" key="1">
    <citation type="submission" date="2016-01" db="EMBL/GenBank/DDBJ databases">
        <title>The new phylogeny of the genus Mycobacterium.</title>
        <authorList>
            <person name="Tarcisio F."/>
            <person name="Conor M."/>
            <person name="Antonella G."/>
            <person name="Elisabetta G."/>
            <person name="Giulia F.S."/>
            <person name="Sara T."/>
            <person name="Anna F."/>
            <person name="Clotilde B."/>
            <person name="Roberto B."/>
            <person name="Veronica D.S."/>
            <person name="Fabio R."/>
            <person name="Monica P."/>
            <person name="Olivier J."/>
            <person name="Enrico T."/>
            <person name="Nicola S."/>
        </authorList>
    </citation>
    <scope>NUCLEOTIDE SEQUENCE [LARGE SCALE GENOMIC DNA]</scope>
    <source>
        <strain evidence="6 7">DSM 44626</strain>
    </source>
</reference>
<dbReference type="Gene3D" id="1.10.10.60">
    <property type="entry name" value="Homeodomain-like"/>
    <property type="match status" value="1"/>
</dbReference>
<evidence type="ECO:0000259" key="5">
    <source>
        <dbReference type="PROSITE" id="PS50977"/>
    </source>
</evidence>
<dbReference type="InterPro" id="IPR036271">
    <property type="entry name" value="Tet_transcr_reg_TetR-rel_C_sf"/>
</dbReference>
<evidence type="ECO:0000256" key="3">
    <source>
        <dbReference type="ARBA" id="ARBA00023163"/>
    </source>
</evidence>
<comment type="caution">
    <text evidence="6">The sequence shown here is derived from an EMBL/GenBank/DDBJ whole genome shotgun (WGS) entry which is preliminary data.</text>
</comment>
<organism evidence="6 7">
    <name type="scientific">Mycobacterium triplex</name>
    <dbReference type="NCBI Taxonomy" id="47839"/>
    <lineage>
        <taxon>Bacteria</taxon>
        <taxon>Bacillati</taxon>
        <taxon>Actinomycetota</taxon>
        <taxon>Actinomycetes</taxon>
        <taxon>Mycobacteriales</taxon>
        <taxon>Mycobacteriaceae</taxon>
        <taxon>Mycobacterium</taxon>
        <taxon>Mycobacterium simiae complex</taxon>
    </lineage>
</organism>
<keyword evidence="3" id="KW-0804">Transcription</keyword>
<accession>A0ABX3VX76</accession>
<evidence type="ECO:0000256" key="4">
    <source>
        <dbReference type="PROSITE-ProRule" id="PRU00335"/>
    </source>
</evidence>
<dbReference type="InterPro" id="IPR009057">
    <property type="entry name" value="Homeodomain-like_sf"/>
</dbReference>
<evidence type="ECO:0000256" key="2">
    <source>
        <dbReference type="ARBA" id="ARBA00023125"/>
    </source>
</evidence>
<evidence type="ECO:0000313" key="6">
    <source>
        <dbReference type="EMBL" id="ORX00289.1"/>
    </source>
</evidence>
<dbReference type="SUPFAM" id="SSF48498">
    <property type="entry name" value="Tetracyclin repressor-like, C-terminal domain"/>
    <property type="match status" value="1"/>
</dbReference>
<dbReference type="PANTHER" id="PTHR30055:SF234">
    <property type="entry name" value="HTH-TYPE TRANSCRIPTIONAL REGULATOR BETI"/>
    <property type="match status" value="1"/>
</dbReference>
<keyword evidence="1" id="KW-0805">Transcription regulation</keyword>
<dbReference type="PROSITE" id="PS50977">
    <property type="entry name" value="HTH_TETR_2"/>
    <property type="match status" value="1"/>
</dbReference>
<proteinExistence type="predicted"/>
<evidence type="ECO:0000256" key="1">
    <source>
        <dbReference type="ARBA" id="ARBA00023015"/>
    </source>
</evidence>
<dbReference type="PANTHER" id="PTHR30055">
    <property type="entry name" value="HTH-TYPE TRANSCRIPTIONAL REGULATOR RUTR"/>
    <property type="match status" value="1"/>
</dbReference>
<sequence length="201" mass="22762">MDRDAVADAVAELFHAGGYEAVSIVDTAEKLSVSRATLYRTVPTKQDLLGILFERSTREITERVEAAIRDIADPAERLREMVRLQSEAAVQMRSYMPVFFDGGDLPNDVVQRWHKWSRQFEKLWASVVAANMEAGNIDKGDLVITTRLILGMILWVSRWYRPKEKITAEEIADHAIGLLRLGYVPPESKPAAARRRRPASR</sequence>
<keyword evidence="7" id="KW-1185">Reference proteome</keyword>
<name>A0ABX3VX76_9MYCO</name>
<dbReference type="InterPro" id="IPR001647">
    <property type="entry name" value="HTH_TetR"/>
</dbReference>
<dbReference type="EMBL" id="LQPY01000037">
    <property type="protein sequence ID" value="ORX00289.1"/>
    <property type="molecule type" value="Genomic_DNA"/>
</dbReference>
<feature type="domain" description="HTH tetR-type" evidence="5">
    <location>
        <begin position="1"/>
        <end position="60"/>
    </location>
</feature>
<dbReference type="InterPro" id="IPR050109">
    <property type="entry name" value="HTH-type_TetR-like_transc_reg"/>
</dbReference>